<sequence length="117" mass="13939">MFKRRDFMPINQSWRRKTSPWRLSILPVNILHILAEAGVIEMKATLLQMNANETSFQKEGEKKIFAKKRTIQQLLIYQVQISNYVRRKAVVGRINECSFWLKDWNRLSILRLSFANE</sequence>
<evidence type="ECO:0000313" key="1">
    <source>
        <dbReference type="EMBL" id="GFR21569.1"/>
    </source>
</evidence>
<name>A0A8X6HDG7_TRICU</name>
<keyword evidence="2" id="KW-1185">Reference proteome</keyword>
<organism evidence="1 2">
    <name type="scientific">Trichonephila clavata</name>
    <name type="common">Joro spider</name>
    <name type="synonym">Nephila clavata</name>
    <dbReference type="NCBI Taxonomy" id="2740835"/>
    <lineage>
        <taxon>Eukaryota</taxon>
        <taxon>Metazoa</taxon>
        <taxon>Ecdysozoa</taxon>
        <taxon>Arthropoda</taxon>
        <taxon>Chelicerata</taxon>
        <taxon>Arachnida</taxon>
        <taxon>Araneae</taxon>
        <taxon>Araneomorphae</taxon>
        <taxon>Entelegynae</taxon>
        <taxon>Araneoidea</taxon>
        <taxon>Nephilidae</taxon>
        <taxon>Trichonephila</taxon>
    </lineage>
</organism>
<gene>
    <name evidence="1" type="ORF">TNCT_495471</name>
</gene>
<accession>A0A8X6HDG7</accession>
<evidence type="ECO:0000313" key="2">
    <source>
        <dbReference type="Proteomes" id="UP000887116"/>
    </source>
</evidence>
<reference evidence="1" key="1">
    <citation type="submission" date="2020-07" db="EMBL/GenBank/DDBJ databases">
        <title>Multicomponent nature underlies the extraordinary mechanical properties of spider dragline silk.</title>
        <authorList>
            <person name="Kono N."/>
            <person name="Nakamura H."/>
            <person name="Mori M."/>
            <person name="Yoshida Y."/>
            <person name="Ohtoshi R."/>
            <person name="Malay A.D."/>
            <person name="Moran D.A.P."/>
            <person name="Tomita M."/>
            <person name="Numata K."/>
            <person name="Arakawa K."/>
        </authorList>
    </citation>
    <scope>NUCLEOTIDE SEQUENCE</scope>
</reference>
<dbReference type="AlphaFoldDB" id="A0A8X6HDG7"/>
<comment type="caution">
    <text evidence="1">The sequence shown here is derived from an EMBL/GenBank/DDBJ whole genome shotgun (WGS) entry which is preliminary data.</text>
</comment>
<dbReference type="Proteomes" id="UP000887116">
    <property type="component" value="Unassembled WGS sequence"/>
</dbReference>
<dbReference type="OrthoDB" id="6414859at2759"/>
<proteinExistence type="predicted"/>
<dbReference type="EMBL" id="BMAO01018164">
    <property type="protein sequence ID" value="GFR21569.1"/>
    <property type="molecule type" value="Genomic_DNA"/>
</dbReference>
<protein>
    <submittedName>
        <fullName evidence="1">Uncharacterized protein</fullName>
    </submittedName>
</protein>